<organism evidence="1">
    <name type="scientific">Agrobacterium albertimagni</name>
    <dbReference type="NCBI Taxonomy" id="147266"/>
    <lineage>
        <taxon>Bacteria</taxon>
        <taxon>Pseudomonadati</taxon>
        <taxon>Pseudomonadota</taxon>
        <taxon>Alphaproteobacteria</taxon>
        <taxon>Hyphomicrobiales</taxon>
        <taxon>Rhizobiaceae</taxon>
        <taxon>Rhizobium/Agrobacterium group</taxon>
        <taxon>Agrobacterium</taxon>
    </lineage>
</organism>
<protein>
    <recommendedName>
        <fullName evidence="2">Phage tail protein</fullName>
    </recommendedName>
</protein>
<comment type="caution">
    <text evidence="1">The sequence shown here is derived from an EMBL/GenBank/DDBJ whole genome shotgun (WGS) entry which is preliminary data.</text>
</comment>
<evidence type="ECO:0008006" key="2">
    <source>
        <dbReference type="Google" id="ProtNLM"/>
    </source>
</evidence>
<proteinExistence type="predicted"/>
<gene>
    <name evidence="1" type="ORF">ENP70_17890</name>
</gene>
<reference evidence="1" key="1">
    <citation type="journal article" date="2020" name="mSystems">
        <title>Genome- and Community-Level Interaction Insights into Carbon Utilization and Element Cycling Functions of Hydrothermarchaeota in Hydrothermal Sediment.</title>
        <authorList>
            <person name="Zhou Z."/>
            <person name="Liu Y."/>
            <person name="Xu W."/>
            <person name="Pan J."/>
            <person name="Luo Z.H."/>
            <person name="Li M."/>
        </authorList>
    </citation>
    <scope>NUCLEOTIDE SEQUENCE [LARGE SCALE GENOMIC DNA]</scope>
    <source>
        <strain evidence="1">SpSt-243</strain>
    </source>
</reference>
<dbReference type="AlphaFoldDB" id="A0A7C1P0K5"/>
<dbReference type="EMBL" id="DSKI01000917">
    <property type="protein sequence ID" value="HEB45513.1"/>
    <property type="molecule type" value="Genomic_DNA"/>
</dbReference>
<accession>A0A7C1P0K5</accession>
<evidence type="ECO:0000313" key="1">
    <source>
        <dbReference type="EMBL" id="HEB45513.1"/>
    </source>
</evidence>
<sequence>MMKLLFKRPDGSFVAEINGLPYHVEVGSDLHGEAQEAAKKLGEALKFEPIPAVPEPTVADYENAIQAHVDQTARTKQFRDGVTLSSYAASTNPQWVAEAQAFISWRDAVWGYAYAEFARVQAGQREQPTISEVLSELPAITWPEV</sequence>
<name>A0A7C1P0K5_9HYPH</name>